<sequence length="81" mass="8606">MAVGVIDRDGHSVNSQIVRGTIAKLGETASGPQRSGLAAQTGCFPRLYYAGQITLWGTELPNRGVECRLPASYYGLKHAGD</sequence>
<evidence type="ECO:0000313" key="2">
    <source>
        <dbReference type="Proteomes" id="UP000005952"/>
    </source>
</evidence>
<dbReference type="EMBL" id="CP005587">
    <property type="protein sequence ID" value="AGK58277.1"/>
    <property type="molecule type" value="Genomic_DNA"/>
</dbReference>
<dbReference type="HOGENOM" id="CLU_2569212_0_0_5"/>
<reference evidence="1 2" key="1">
    <citation type="journal article" date="2013" name="Genome Announc.">
        <title>Genome sequences for three denitrifying bacterial strains isolated from a uranium- and nitrate-contaminated subsurface environment.</title>
        <authorList>
            <person name="Venkatramanan R."/>
            <person name="Prakash O."/>
            <person name="Woyke T."/>
            <person name="Chain P."/>
            <person name="Goodwin L.A."/>
            <person name="Watson D."/>
            <person name="Brooks S."/>
            <person name="Kostka J.E."/>
            <person name="Green S.J."/>
        </authorList>
    </citation>
    <scope>NUCLEOTIDE SEQUENCE [LARGE SCALE GENOMIC DNA]</scope>
    <source>
        <strain evidence="1 2">1NES1</strain>
    </source>
</reference>
<keyword evidence="2" id="KW-1185">Reference proteome</keyword>
<dbReference type="AlphaFoldDB" id="N0B7M9"/>
<accession>N0B7M9</accession>
<dbReference type="Proteomes" id="UP000005952">
    <property type="component" value="Chromosome"/>
</dbReference>
<proteinExistence type="predicted"/>
<dbReference type="KEGG" id="hdt:HYPDE_33023"/>
<gene>
    <name evidence="1" type="ORF">HYPDE_33023</name>
</gene>
<protein>
    <submittedName>
        <fullName evidence="1">Uncharacterized protein</fullName>
    </submittedName>
</protein>
<name>N0B7M9_9HYPH</name>
<organism evidence="1 2">
    <name type="scientific">Hyphomicrobium denitrificans 1NES1</name>
    <dbReference type="NCBI Taxonomy" id="670307"/>
    <lineage>
        <taxon>Bacteria</taxon>
        <taxon>Pseudomonadati</taxon>
        <taxon>Pseudomonadota</taxon>
        <taxon>Alphaproteobacteria</taxon>
        <taxon>Hyphomicrobiales</taxon>
        <taxon>Hyphomicrobiaceae</taxon>
        <taxon>Hyphomicrobium</taxon>
    </lineage>
</organism>
<dbReference type="STRING" id="670307.HYPDE_33023"/>
<evidence type="ECO:0000313" key="1">
    <source>
        <dbReference type="EMBL" id="AGK58277.1"/>
    </source>
</evidence>